<name>A0A0L1MIF1_PSESX</name>
<organism evidence="1 2">
    <name type="scientific">Pseudomonas syringae</name>
    <dbReference type="NCBI Taxonomy" id="317"/>
    <lineage>
        <taxon>Bacteria</taxon>
        <taxon>Pseudomonadati</taxon>
        <taxon>Pseudomonadota</taxon>
        <taxon>Gammaproteobacteria</taxon>
        <taxon>Pseudomonadales</taxon>
        <taxon>Pseudomonadaceae</taxon>
        <taxon>Pseudomonas</taxon>
    </lineage>
</organism>
<dbReference type="Proteomes" id="UP000036955">
    <property type="component" value="Unassembled WGS sequence"/>
</dbReference>
<dbReference type="OrthoDB" id="7024978at2"/>
<evidence type="ECO:0000313" key="2">
    <source>
        <dbReference type="Proteomes" id="UP000036955"/>
    </source>
</evidence>
<sequence>MPAPDDPLAARNAADAGVLLDAPRVQGVDPADPAGRLPDDAKQNGIVCIILRWPAFPTDARIDRVEIFIVGNPNPIAWRDYGAADDAAEFLIPIGPTLLPDLPTFEIMYTVRSVNNTTSPPRRLTFALVAPPKVLKEATFPDANPWGYIVCTKHNPQDPDSLYVWEGIRILIPFDDRFQLLDVIELVWQGWDSLNGSGTALTPEVTFTGTVTDVINKQPVSIVIRPFVPHIEPMRDKDSATASYLLLRNGVPIFSSFTGLVKIDRVIPGNSGFCSDESWMT</sequence>
<proteinExistence type="predicted"/>
<dbReference type="AlphaFoldDB" id="A0A0L1MIF1"/>
<protein>
    <submittedName>
        <fullName evidence="1">Uncharacterized protein</fullName>
    </submittedName>
</protein>
<evidence type="ECO:0000313" key="1">
    <source>
        <dbReference type="EMBL" id="KNH28009.1"/>
    </source>
</evidence>
<reference evidence="1 2" key="1">
    <citation type="submission" date="2015-06" db="EMBL/GenBank/DDBJ databases">
        <authorList>
            <person name="Hoefler B.C."/>
            <person name="Straight P.D."/>
        </authorList>
    </citation>
    <scope>NUCLEOTIDE SEQUENCE [LARGE SCALE GENOMIC DNA]</scope>
    <source>
        <strain evidence="1 2">Riq4</strain>
    </source>
</reference>
<dbReference type="PATRIC" id="fig|317.197.peg.1037"/>
<gene>
    <name evidence="1" type="ORF">ACS77_09380</name>
</gene>
<comment type="caution">
    <text evidence="1">The sequence shown here is derived from an EMBL/GenBank/DDBJ whole genome shotgun (WGS) entry which is preliminary data.</text>
</comment>
<dbReference type="EMBL" id="LFQK01000015">
    <property type="protein sequence ID" value="KNH28009.1"/>
    <property type="molecule type" value="Genomic_DNA"/>
</dbReference>
<accession>A0A0L1MIF1</accession>